<dbReference type="AlphaFoldDB" id="A0AAW2GS82"/>
<proteinExistence type="predicted"/>
<dbReference type="EMBL" id="JADYXP020000002">
    <property type="protein sequence ID" value="KAL0130070.1"/>
    <property type="molecule type" value="Genomic_DNA"/>
</dbReference>
<organism evidence="1 2">
    <name type="scientific">Cardiocondyla obscurior</name>
    <dbReference type="NCBI Taxonomy" id="286306"/>
    <lineage>
        <taxon>Eukaryota</taxon>
        <taxon>Metazoa</taxon>
        <taxon>Ecdysozoa</taxon>
        <taxon>Arthropoda</taxon>
        <taxon>Hexapoda</taxon>
        <taxon>Insecta</taxon>
        <taxon>Pterygota</taxon>
        <taxon>Neoptera</taxon>
        <taxon>Endopterygota</taxon>
        <taxon>Hymenoptera</taxon>
        <taxon>Apocrita</taxon>
        <taxon>Aculeata</taxon>
        <taxon>Formicoidea</taxon>
        <taxon>Formicidae</taxon>
        <taxon>Myrmicinae</taxon>
        <taxon>Cardiocondyla</taxon>
    </lineage>
</organism>
<evidence type="ECO:0000313" key="1">
    <source>
        <dbReference type="EMBL" id="KAL0130070.1"/>
    </source>
</evidence>
<dbReference type="Proteomes" id="UP001430953">
    <property type="component" value="Unassembled WGS sequence"/>
</dbReference>
<gene>
    <name evidence="1" type="ORF">PUN28_001987</name>
</gene>
<evidence type="ECO:0000313" key="2">
    <source>
        <dbReference type="Proteomes" id="UP001430953"/>
    </source>
</evidence>
<comment type="caution">
    <text evidence="1">The sequence shown here is derived from an EMBL/GenBank/DDBJ whole genome shotgun (WGS) entry which is preliminary data.</text>
</comment>
<sequence>MAQDPRMIETYGTVKMLPGRSLLRTLCFGDYVNADNEDNATTPCCTERALDIFFEHFFVFLLYAPPFTTSRLKPTLVRIKICRPSRRHDIHPPMQCILRNVSKDKSFILITRVMLIPAVLDEL</sequence>
<protein>
    <submittedName>
        <fullName evidence="1">Uncharacterized protein</fullName>
    </submittedName>
</protein>
<reference evidence="1 2" key="1">
    <citation type="submission" date="2023-03" db="EMBL/GenBank/DDBJ databases">
        <title>High recombination rates correlate with genetic variation in Cardiocondyla obscurior ants.</title>
        <authorList>
            <person name="Errbii M."/>
        </authorList>
    </citation>
    <scope>NUCLEOTIDE SEQUENCE [LARGE SCALE GENOMIC DNA]</scope>
    <source>
        <strain evidence="1">Alpha-2009</strain>
        <tissue evidence="1">Whole body</tissue>
    </source>
</reference>
<accession>A0AAW2GS82</accession>
<name>A0AAW2GS82_9HYME</name>
<keyword evidence="2" id="KW-1185">Reference proteome</keyword>